<dbReference type="EMBL" id="JAQQXR010000004">
    <property type="protein sequence ID" value="MDC8758503.1"/>
    <property type="molecule type" value="Genomic_DNA"/>
</dbReference>
<dbReference type="Gene3D" id="1.10.3920.10">
    <property type="entry name" value="PA2201 C-terminal domain-like"/>
    <property type="match status" value="1"/>
</dbReference>
<evidence type="ECO:0000313" key="2">
    <source>
        <dbReference type="EMBL" id="MDC8758503.1"/>
    </source>
</evidence>
<dbReference type="Proteomes" id="UP001221208">
    <property type="component" value="Unassembled WGS sequence"/>
</dbReference>
<dbReference type="RefSeq" id="WP_273671183.1">
    <property type="nucleotide sequence ID" value="NZ_JAQQXR010000004.1"/>
</dbReference>
<organism evidence="2 3">
    <name type="scientific">Janthinobacterium fluminis</name>
    <dbReference type="NCBI Taxonomy" id="2987524"/>
    <lineage>
        <taxon>Bacteria</taxon>
        <taxon>Pseudomonadati</taxon>
        <taxon>Pseudomonadota</taxon>
        <taxon>Betaproteobacteria</taxon>
        <taxon>Burkholderiales</taxon>
        <taxon>Oxalobacteraceae</taxon>
        <taxon>Janthinobacterium</taxon>
    </lineage>
</organism>
<protein>
    <submittedName>
        <fullName evidence="2">DUF1911 domain-containing protein</fullName>
    </submittedName>
</protein>
<comment type="caution">
    <text evidence="2">The sequence shown here is derived from an EMBL/GenBank/DDBJ whole genome shotgun (WGS) entry which is preliminary data.</text>
</comment>
<sequence>MNFLELHVLDLTGRARPAEGEQRAMHAWRQARRIDNPAADEDAPMAGIGGHEWFRLPEPVSICGQSTDLMVGSIIGVYFVFAGRHAALFAQGLDLQYDADNKIDRPSGLDSLLEAYEVDAGGGLSRLDEGDLSPIAPAGGLPRHHDDVYFRVSDLSGSGIIETRTTIAYESSAFAGFTLLGTTYPGFGSQPESAEMRRQFTATAADWAVRKECAAQLMSERCAAWPHAPRQSIVDLPSYPREVAYIEALARAYELRRDKGYRFNTDDPYWVYAASDARFREFSLKYTAGLPFEDLGRVLELAVAAHEKARVALTRDYGEHELSALNFEDVQEYARCMQLLGASYLLGRGDLVARIAAMQDHEYRGEDALFEALLKFSLPDRDDDIDEWYHDIPYTHLVDCLDEEAPGRADCIKQFLQAWHPELVSYTWYNGHLRSNGLGGYSGLWAFEAAALAYLLDIDDAGIQHWAYPRELLAYARRQFPRSP</sequence>
<name>A0ABT5K278_9BURK</name>
<proteinExistence type="predicted"/>
<feature type="domain" description="PoNi C-terminal" evidence="1">
    <location>
        <begin position="366"/>
        <end position="471"/>
    </location>
</feature>
<evidence type="ECO:0000313" key="3">
    <source>
        <dbReference type="Proteomes" id="UP001221208"/>
    </source>
</evidence>
<accession>A0ABT5K278</accession>
<evidence type="ECO:0000259" key="1">
    <source>
        <dbReference type="Pfam" id="PF08929"/>
    </source>
</evidence>
<gene>
    <name evidence="2" type="ORF">OIK44_13025</name>
</gene>
<dbReference type="SUPFAM" id="SSF140731">
    <property type="entry name" value="PA2201 C-terminal domain-like"/>
    <property type="match status" value="1"/>
</dbReference>
<dbReference type="InterPro" id="IPR028983">
    <property type="entry name" value="PA2201-like_C"/>
</dbReference>
<dbReference type="InterPro" id="IPR015025">
    <property type="entry name" value="PoNi_C"/>
</dbReference>
<dbReference type="Pfam" id="PF08929">
    <property type="entry name" value="PoNi_C"/>
    <property type="match status" value="1"/>
</dbReference>
<keyword evidence="3" id="KW-1185">Reference proteome</keyword>
<reference evidence="2 3" key="1">
    <citation type="submission" date="2022-10" db="EMBL/GenBank/DDBJ databases">
        <title>Janthinobacterium sp. hw3 Genome sequencing.</title>
        <authorList>
            <person name="Park S."/>
        </authorList>
    </citation>
    <scope>NUCLEOTIDE SEQUENCE [LARGE SCALE GENOMIC DNA]</scope>
    <source>
        <strain evidence="3">hw3</strain>
    </source>
</reference>